<accession>A0A1I6GBL7</accession>
<dbReference type="STRING" id="375760.SAMN04488073_0383"/>
<keyword evidence="2" id="KW-1185">Reference proteome</keyword>
<name>A0A1I6GBL7_9GAMM</name>
<dbReference type="AlphaFoldDB" id="A0A1I6GBL7"/>
<gene>
    <name evidence="1" type="ORF">SAMN04488073_0383</name>
</gene>
<protein>
    <submittedName>
        <fullName evidence="1">Uncharacterized protein</fullName>
    </submittedName>
</protein>
<sequence length="47" mass="5154">MVYFESKSSIVSLRFPVKAGELAENSVLARRLRPLILPSVASTIVAH</sequence>
<reference evidence="2" key="1">
    <citation type="submission" date="2016-10" db="EMBL/GenBank/DDBJ databases">
        <authorList>
            <person name="Varghese N."/>
            <person name="Submissions S."/>
        </authorList>
    </citation>
    <scope>NUCLEOTIDE SEQUENCE [LARGE SCALE GENOMIC DNA]</scope>
    <source>
        <strain evidence="2">CGMCC 1.6294</strain>
    </source>
</reference>
<evidence type="ECO:0000313" key="1">
    <source>
        <dbReference type="EMBL" id="SFR39477.1"/>
    </source>
</evidence>
<evidence type="ECO:0000313" key="2">
    <source>
        <dbReference type="Proteomes" id="UP000199290"/>
    </source>
</evidence>
<dbReference type="EMBL" id="FOYV01000001">
    <property type="protein sequence ID" value="SFR39477.1"/>
    <property type="molecule type" value="Genomic_DNA"/>
</dbReference>
<proteinExistence type="predicted"/>
<organism evidence="1 2">
    <name type="scientific">Marinobacter gudaonensis</name>
    <dbReference type="NCBI Taxonomy" id="375760"/>
    <lineage>
        <taxon>Bacteria</taxon>
        <taxon>Pseudomonadati</taxon>
        <taxon>Pseudomonadota</taxon>
        <taxon>Gammaproteobacteria</taxon>
        <taxon>Pseudomonadales</taxon>
        <taxon>Marinobacteraceae</taxon>
        <taxon>Marinobacter</taxon>
    </lineage>
</organism>
<dbReference type="Proteomes" id="UP000199290">
    <property type="component" value="Unassembled WGS sequence"/>
</dbReference>